<protein>
    <submittedName>
        <fullName evidence="2">Uncharacterized protein</fullName>
    </submittedName>
</protein>
<name>A0AAV4NWJ7_CAEEX</name>
<comment type="caution">
    <text evidence="2">The sequence shown here is derived from an EMBL/GenBank/DDBJ whole genome shotgun (WGS) entry which is preliminary data.</text>
</comment>
<organism evidence="2 3">
    <name type="scientific">Caerostris extrusa</name>
    <name type="common">Bark spider</name>
    <name type="synonym">Caerostris bankana</name>
    <dbReference type="NCBI Taxonomy" id="172846"/>
    <lineage>
        <taxon>Eukaryota</taxon>
        <taxon>Metazoa</taxon>
        <taxon>Ecdysozoa</taxon>
        <taxon>Arthropoda</taxon>
        <taxon>Chelicerata</taxon>
        <taxon>Arachnida</taxon>
        <taxon>Araneae</taxon>
        <taxon>Araneomorphae</taxon>
        <taxon>Entelegynae</taxon>
        <taxon>Araneoidea</taxon>
        <taxon>Araneidae</taxon>
        <taxon>Caerostris</taxon>
    </lineage>
</organism>
<evidence type="ECO:0000313" key="3">
    <source>
        <dbReference type="Proteomes" id="UP001054945"/>
    </source>
</evidence>
<dbReference type="AlphaFoldDB" id="A0AAV4NWJ7"/>
<dbReference type="EMBL" id="BPLR01003793">
    <property type="protein sequence ID" value="GIX88703.1"/>
    <property type="molecule type" value="Genomic_DNA"/>
</dbReference>
<feature type="transmembrane region" description="Helical" evidence="1">
    <location>
        <begin position="51"/>
        <end position="69"/>
    </location>
</feature>
<keyword evidence="1" id="KW-0472">Membrane</keyword>
<keyword evidence="3" id="KW-1185">Reference proteome</keyword>
<gene>
    <name evidence="2" type="ORF">CEXT_520821</name>
</gene>
<keyword evidence="1" id="KW-0812">Transmembrane</keyword>
<dbReference type="Proteomes" id="UP001054945">
    <property type="component" value="Unassembled WGS sequence"/>
</dbReference>
<evidence type="ECO:0000313" key="2">
    <source>
        <dbReference type="EMBL" id="GIX88703.1"/>
    </source>
</evidence>
<proteinExistence type="predicted"/>
<sequence>MSNPNELCLYSFPSRSQRSAPVTLFLAVHRCEAAKKTIQGKSMLLKAYRRFIIPLPAIYIPFCISHIIISSSRFGKQRRTHQFTNLMHLRG</sequence>
<evidence type="ECO:0000256" key="1">
    <source>
        <dbReference type="SAM" id="Phobius"/>
    </source>
</evidence>
<accession>A0AAV4NWJ7</accession>
<keyword evidence="1" id="KW-1133">Transmembrane helix</keyword>
<reference evidence="2 3" key="1">
    <citation type="submission" date="2021-06" db="EMBL/GenBank/DDBJ databases">
        <title>Caerostris extrusa draft genome.</title>
        <authorList>
            <person name="Kono N."/>
            <person name="Arakawa K."/>
        </authorList>
    </citation>
    <scope>NUCLEOTIDE SEQUENCE [LARGE SCALE GENOMIC DNA]</scope>
</reference>